<comment type="caution">
    <text evidence="3">The sequence shown here is derived from an EMBL/GenBank/DDBJ whole genome shotgun (WGS) entry which is preliminary data.</text>
</comment>
<dbReference type="AlphaFoldDB" id="A0A0L0EMC3"/>
<reference evidence="4" key="1">
    <citation type="submission" date="2015-07" db="EMBL/GenBank/DDBJ databases">
        <title>Draft genome sequence of a Pseudoalteromonas rubra strain, OCN096, isolated from Kaneohe Bay, Oahu, Hawaii.</title>
        <authorList>
            <person name="Beurmann S."/>
            <person name="Ushijima B."/>
            <person name="Belcaid M."/>
            <person name="Callahan S.M."/>
            <person name="Aeby G.S."/>
        </authorList>
    </citation>
    <scope>NUCLEOTIDE SEQUENCE [LARGE SCALE GENOMIC DNA]</scope>
    <source>
        <strain evidence="4">OCN096</strain>
    </source>
</reference>
<feature type="compositionally biased region" description="Basic and acidic residues" evidence="1">
    <location>
        <begin position="110"/>
        <end position="133"/>
    </location>
</feature>
<feature type="compositionally biased region" description="Basic residues" evidence="1">
    <location>
        <begin position="134"/>
        <end position="143"/>
    </location>
</feature>
<gene>
    <name evidence="3" type="ORF">AC626_25495</name>
</gene>
<evidence type="ECO:0000313" key="4">
    <source>
        <dbReference type="Proteomes" id="UP000036850"/>
    </source>
</evidence>
<evidence type="ECO:0000256" key="1">
    <source>
        <dbReference type="SAM" id="MobiDB-lite"/>
    </source>
</evidence>
<feature type="transmembrane region" description="Helical" evidence="2">
    <location>
        <begin position="9"/>
        <end position="27"/>
    </location>
</feature>
<evidence type="ECO:0000256" key="2">
    <source>
        <dbReference type="SAM" id="Phobius"/>
    </source>
</evidence>
<proteinExistence type="predicted"/>
<evidence type="ECO:0000313" key="3">
    <source>
        <dbReference type="EMBL" id="KNC65068.1"/>
    </source>
</evidence>
<accession>A0A0L0EMC3</accession>
<dbReference type="PATRIC" id="fig|43658.6.peg.4526"/>
<sequence>MKLTIRHKLLAILLLVNTVLIMAIYFANQTAFEKSFQDYIQQNSRARLVALMPSIRDNYVRYGEEWVFHRHPAWHQLVEELRGNVTSATNARSASSYDSYDSPAMHRPRRPSDHEGRGPGREGRGMRGEDSKKPHYKRRSGKE</sequence>
<name>A0A0L0EMC3_9GAMM</name>
<dbReference type="EMBL" id="LFZX01000415">
    <property type="protein sequence ID" value="KNC65068.1"/>
    <property type="molecule type" value="Genomic_DNA"/>
</dbReference>
<keyword evidence="2" id="KW-1133">Transmembrane helix</keyword>
<feature type="region of interest" description="Disordered" evidence="1">
    <location>
        <begin position="87"/>
        <end position="143"/>
    </location>
</feature>
<feature type="non-terminal residue" evidence="3">
    <location>
        <position position="143"/>
    </location>
</feature>
<protein>
    <submittedName>
        <fullName evidence="3">Uncharacterized protein</fullName>
    </submittedName>
</protein>
<keyword evidence="2" id="KW-0812">Transmembrane</keyword>
<keyword evidence="2" id="KW-0472">Membrane</keyword>
<organism evidence="3 4">
    <name type="scientific">Pseudoalteromonas rubra</name>
    <dbReference type="NCBI Taxonomy" id="43658"/>
    <lineage>
        <taxon>Bacteria</taxon>
        <taxon>Pseudomonadati</taxon>
        <taxon>Pseudomonadota</taxon>
        <taxon>Gammaproteobacteria</taxon>
        <taxon>Alteromonadales</taxon>
        <taxon>Pseudoalteromonadaceae</taxon>
        <taxon>Pseudoalteromonas</taxon>
    </lineage>
</organism>
<feature type="compositionally biased region" description="Low complexity" evidence="1">
    <location>
        <begin position="91"/>
        <end position="102"/>
    </location>
</feature>
<dbReference type="Proteomes" id="UP000036850">
    <property type="component" value="Unassembled WGS sequence"/>
</dbReference>